<dbReference type="RefSeq" id="WP_169340953.1">
    <property type="nucleotide sequence ID" value="NZ_JABBZM010000018.1"/>
</dbReference>
<keyword evidence="1" id="KW-0678">Repressor</keyword>
<feature type="domain" description="HTH araC/xylS-type" evidence="5">
    <location>
        <begin position="166"/>
        <end position="263"/>
    </location>
</feature>
<evidence type="ECO:0000313" key="6">
    <source>
        <dbReference type="EMBL" id="NMV40091.1"/>
    </source>
</evidence>
<dbReference type="SUPFAM" id="SSF51182">
    <property type="entry name" value="RmlC-like cupins"/>
    <property type="match status" value="1"/>
</dbReference>
<dbReference type="Pfam" id="PF12833">
    <property type="entry name" value="HTH_18"/>
    <property type="match status" value="1"/>
</dbReference>
<keyword evidence="2" id="KW-0805">Transcription regulation</keyword>
<dbReference type="Gene3D" id="2.60.120.10">
    <property type="entry name" value="Jelly Rolls"/>
    <property type="match status" value="1"/>
</dbReference>
<dbReference type="PANTHER" id="PTHR11019:SF159">
    <property type="entry name" value="TRANSCRIPTIONAL REGULATOR-RELATED"/>
    <property type="match status" value="1"/>
</dbReference>
<evidence type="ECO:0000313" key="7">
    <source>
        <dbReference type="Proteomes" id="UP000575469"/>
    </source>
</evidence>
<dbReference type="FunFam" id="1.10.10.60:FF:000132">
    <property type="entry name" value="AraC family transcriptional regulator"/>
    <property type="match status" value="1"/>
</dbReference>
<organism evidence="6 7">
    <name type="scientific">Ralstonia insidiosa</name>
    <dbReference type="NCBI Taxonomy" id="190721"/>
    <lineage>
        <taxon>Bacteria</taxon>
        <taxon>Pseudomonadati</taxon>
        <taxon>Pseudomonadota</taxon>
        <taxon>Betaproteobacteria</taxon>
        <taxon>Burkholderiales</taxon>
        <taxon>Burkholderiaceae</taxon>
        <taxon>Ralstonia</taxon>
    </lineage>
</organism>
<dbReference type="AlphaFoldDB" id="A0A848NXN6"/>
<dbReference type="Gene3D" id="1.10.10.60">
    <property type="entry name" value="Homeodomain-like"/>
    <property type="match status" value="1"/>
</dbReference>
<evidence type="ECO:0000259" key="5">
    <source>
        <dbReference type="PROSITE" id="PS01124"/>
    </source>
</evidence>
<dbReference type="InterPro" id="IPR014710">
    <property type="entry name" value="RmlC-like_jellyroll"/>
</dbReference>
<dbReference type="InterPro" id="IPR018062">
    <property type="entry name" value="HTH_AraC-typ_CS"/>
</dbReference>
<accession>A0A848NXN6</accession>
<dbReference type="InterPro" id="IPR003313">
    <property type="entry name" value="AraC-bd"/>
</dbReference>
<dbReference type="GO" id="GO:0003700">
    <property type="term" value="F:DNA-binding transcription factor activity"/>
    <property type="evidence" value="ECO:0007669"/>
    <property type="project" value="InterPro"/>
</dbReference>
<evidence type="ECO:0000256" key="3">
    <source>
        <dbReference type="ARBA" id="ARBA00023125"/>
    </source>
</evidence>
<dbReference type="SMART" id="SM00342">
    <property type="entry name" value="HTH_ARAC"/>
    <property type="match status" value="1"/>
</dbReference>
<dbReference type="InterPro" id="IPR018060">
    <property type="entry name" value="HTH_AraC"/>
</dbReference>
<dbReference type="InterPro" id="IPR009057">
    <property type="entry name" value="Homeodomain-like_sf"/>
</dbReference>
<gene>
    <name evidence="6" type="ORF">HGR00_19455</name>
</gene>
<dbReference type="EMBL" id="JABBZM010000018">
    <property type="protein sequence ID" value="NMV40091.1"/>
    <property type="molecule type" value="Genomic_DNA"/>
</dbReference>
<keyword evidence="3" id="KW-0238">DNA-binding</keyword>
<evidence type="ECO:0000256" key="4">
    <source>
        <dbReference type="ARBA" id="ARBA00023163"/>
    </source>
</evidence>
<evidence type="ECO:0000256" key="2">
    <source>
        <dbReference type="ARBA" id="ARBA00023015"/>
    </source>
</evidence>
<dbReference type="PANTHER" id="PTHR11019">
    <property type="entry name" value="HTH-TYPE TRANSCRIPTIONAL REGULATOR NIMR"/>
    <property type="match status" value="1"/>
</dbReference>
<proteinExistence type="predicted"/>
<sequence>MLLAGQARNAYVVPPMAMLPRPLFVRAFEIPGNGWVESHSHPWAQFTYATAGVIEIDTPLGRHLLPPHYAMWIPPDMPHAVSTRECVAFHSLYLDAAAFGAHPPRAGAMLCVTPLLRELVAATAELPVNYDMNGPDGALVCLIMDRIRRLRAAPLSVPMPSDTRLLKIARALHVDPGDPRTLDDWAGQVGATRRTLSRLFRQDTGLSFVEWRQALRLLAALPLLEAGTAVSVVAEQLGYASVSAFIAVFQSRFQVTPGVFARTRQLEGKADLPAALPV</sequence>
<dbReference type="PROSITE" id="PS01124">
    <property type="entry name" value="HTH_ARAC_FAMILY_2"/>
    <property type="match status" value="1"/>
</dbReference>
<dbReference type="Pfam" id="PF02311">
    <property type="entry name" value="AraC_binding"/>
    <property type="match status" value="1"/>
</dbReference>
<dbReference type="PROSITE" id="PS00041">
    <property type="entry name" value="HTH_ARAC_FAMILY_1"/>
    <property type="match status" value="1"/>
</dbReference>
<dbReference type="Proteomes" id="UP000575469">
    <property type="component" value="Unassembled WGS sequence"/>
</dbReference>
<comment type="caution">
    <text evidence="6">The sequence shown here is derived from an EMBL/GenBank/DDBJ whole genome shotgun (WGS) entry which is preliminary data.</text>
</comment>
<dbReference type="GO" id="GO:0043565">
    <property type="term" value="F:sequence-specific DNA binding"/>
    <property type="evidence" value="ECO:0007669"/>
    <property type="project" value="InterPro"/>
</dbReference>
<evidence type="ECO:0000256" key="1">
    <source>
        <dbReference type="ARBA" id="ARBA00022491"/>
    </source>
</evidence>
<dbReference type="InterPro" id="IPR011051">
    <property type="entry name" value="RmlC_Cupin_sf"/>
</dbReference>
<protein>
    <submittedName>
        <fullName evidence="6">AraC family transcriptional regulator</fullName>
    </submittedName>
</protein>
<keyword evidence="4" id="KW-0804">Transcription</keyword>
<dbReference type="CDD" id="cd06124">
    <property type="entry name" value="cupin_NimR-like_N"/>
    <property type="match status" value="1"/>
</dbReference>
<name>A0A848NXN6_9RALS</name>
<reference evidence="6 7" key="1">
    <citation type="submission" date="2020-04" db="EMBL/GenBank/DDBJ databases">
        <title>Ralstonia insidiosa genome sequencing and assembly.</title>
        <authorList>
            <person name="Martins R.C.R."/>
            <person name="Perdigao-Neto L.V."/>
            <person name="Levin A.S.S."/>
            <person name="Costa S.F."/>
        </authorList>
    </citation>
    <scope>NUCLEOTIDE SEQUENCE [LARGE SCALE GENOMIC DNA]</scope>
    <source>
        <strain evidence="6 7">5047</strain>
    </source>
</reference>
<dbReference type="SUPFAM" id="SSF46689">
    <property type="entry name" value="Homeodomain-like"/>
    <property type="match status" value="1"/>
</dbReference>